<proteinExistence type="predicted"/>
<evidence type="ECO:0000259" key="1">
    <source>
        <dbReference type="Pfam" id="PF04233"/>
    </source>
</evidence>
<comment type="caution">
    <text evidence="2">The sequence shown here is derived from an EMBL/GenBank/DDBJ whole genome shotgun (WGS) entry which is preliminary data.</text>
</comment>
<name>A0ABU3F1J4_9ENTE</name>
<dbReference type="Pfam" id="PF04233">
    <property type="entry name" value="Phage_Mu_F"/>
    <property type="match status" value="1"/>
</dbReference>
<dbReference type="NCBIfam" id="TIGR01641">
    <property type="entry name" value="phageSPP1_gp7"/>
    <property type="match status" value="1"/>
</dbReference>
<protein>
    <submittedName>
        <fullName evidence="2">Minor capsid protein</fullName>
    </submittedName>
</protein>
<keyword evidence="3" id="KW-1185">Reference proteome</keyword>
<reference evidence="2 3" key="1">
    <citation type="submission" date="2023-03" db="EMBL/GenBank/DDBJ databases">
        <authorList>
            <person name="Shen W."/>
            <person name="Cai J."/>
        </authorList>
    </citation>
    <scope>NUCLEOTIDE SEQUENCE [LARGE SCALE GENOMIC DNA]</scope>
    <source>
        <strain evidence="2 3">D6-4</strain>
    </source>
</reference>
<organism evidence="2 3">
    <name type="scientific">Enterococcus hulanensis</name>
    <dbReference type="NCBI Taxonomy" id="2559929"/>
    <lineage>
        <taxon>Bacteria</taxon>
        <taxon>Bacillati</taxon>
        <taxon>Bacillota</taxon>
        <taxon>Bacilli</taxon>
        <taxon>Lactobacillales</taxon>
        <taxon>Enterococcaceae</taxon>
        <taxon>Enterococcus</taxon>
    </lineage>
</organism>
<dbReference type="EMBL" id="JARPYI010000009">
    <property type="protein sequence ID" value="MDT2600997.1"/>
    <property type="molecule type" value="Genomic_DNA"/>
</dbReference>
<feature type="domain" description="Phage head morphogenesis" evidence="1">
    <location>
        <begin position="187"/>
        <end position="291"/>
    </location>
</feature>
<dbReference type="Proteomes" id="UP001252875">
    <property type="component" value="Unassembled WGS sequence"/>
</dbReference>
<dbReference type="RefSeq" id="WP_311822509.1">
    <property type="nucleotide sequence ID" value="NZ_JARPYH010000005.1"/>
</dbReference>
<sequence length="300" mass="34621">MANSQEYWKKRMDEIFAYVDQTDVDFFDELQNIYTEGRQSVQKEIYAFYAQYAKENKISLQEAKKRLMREDLSDYRTNAEKYFKQAEKDPELLKRLNEQYAAGKVTRLEALQLDLAYQLGKMSDKLHKSFESYLKEVGKYAYRKVNFGKSASTLNEPALKQLIETPFNGKNYSQSIWANVDDLATDLKSILTKGFVRGMGPADMARELRKKYNVARSRAEAIVRTDGTNIINNATVKRYQEAGLTEYEYLAHIDNRTTELCKGLNGEIFKIKDYQPGTNAPPMHVNCRSTIVPTDKELGL</sequence>
<accession>A0ABU3F1J4</accession>
<evidence type="ECO:0000313" key="2">
    <source>
        <dbReference type="EMBL" id="MDT2600997.1"/>
    </source>
</evidence>
<evidence type="ECO:0000313" key="3">
    <source>
        <dbReference type="Proteomes" id="UP001252875"/>
    </source>
</evidence>
<gene>
    <name evidence="2" type="ORF">P7D85_14515</name>
</gene>
<dbReference type="InterPro" id="IPR006528">
    <property type="entry name" value="Phage_head_morphogenesis_dom"/>
</dbReference>